<organism evidence="4 5">
    <name type="scientific">Cryptotermes secundus</name>
    <dbReference type="NCBI Taxonomy" id="105785"/>
    <lineage>
        <taxon>Eukaryota</taxon>
        <taxon>Metazoa</taxon>
        <taxon>Ecdysozoa</taxon>
        <taxon>Arthropoda</taxon>
        <taxon>Hexapoda</taxon>
        <taxon>Insecta</taxon>
        <taxon>Pterygota</taxon>
        <taxon>Neoptera</taxon>
        <taxon>Polyneoptera</taxon>
        <taxon>Dictyoptera</taxon>
        <taxon>Blattodea</taxon>
        <taxon>Blattoidea</taxon>
        <taxon>Termitoidae</taxon>
        <taxon>Kalotermitidae</taxon>
        <taxon>Cryptotermitinae</taxon>
        <taxon>Cryptotermes</taxon>
    </lineage>
</organism>
<gene>
    <name evidence="4" type="ORF">B7P43_G14139</name>
</gene>
<dbReference type="GO" id="GO:0005730">
    <property type="term" value="C:nucleolus"/>
    <property type="evidence" value="ECO:0007669"/>
    <property type="project" value="TreeGrafter"/>
</dbReference>
<evidence type="ECO:0000256" key="2">
    <source>
        <dbReference type="SAM" id="MobiDB-lite"/>
    </source>
</evidence>
<dbReference type="SMART" id="SM00443">
    <property type="entry name" value="G_patch"/>
    <property type="match status" value="1"/>
</dbReference>
<keyword evidence="5" id="KW-1185">Reference proteome</keyword>
<evidence type="ECO:0000313" key="4">
    <source>
        <dbReference type="EMBL" id="PNF22890.1"/>
    </source>
</evidence>
<accession>A0A2J7Q2T1</accession>
<dbReference type="FunCoup" id="A0A2J7Q2T1">
    <property type="interactions" value="228"/>
</dbReference>
<dbReference type="InParanoid" id="A0A2J7Q2T1"/>
<dbReference type="InterPro" id="IPR050656">
    <property type="entry name" value="PINX1"/>
</dbReference>
<dbReference type="OrthoDB" id="10019757at2759"/>
<evidence type="ECO:0000313" key="5">
    <source>
        <dbReference type="Proteomes" id="UP000235965"/>
    </source>
</evidence>
<evidence type="ECO:0000259" key="3">
    <source>
        <dbReference type="PROSITE" id="PS50174"/>
    </source>
</evidence>
<dbReference type="Proteomes" id="UP000235965">
    <property type="component" value="Unassembled WGS sequence"/>
</dbReference>
<dbReference type="PANTHER" id="PTHR23149">
    <property type="entry name" value="G PATCH DOMAIN CONTAINING PROTEIN"/>
    <property type="match status" value="1"/>
</dbReference>
<dbReference type="InterPro" id="IPR000467">
    <property type="entry name" value="G_patch_dom"/>
</dbReference>
<comment type="caution">
    <text evidence="4">The sequence shown here is derived from an EMBL/GenBank/DDBJ whole genome shotgun (WGS) entry which is preliminary data.</text>
</comment>
<protein>
    <recommendedName>
        <fullName evidence="1">G patch domain-containing protein 4</fullName>
    </recommendedName>
</protein>
<feature type="domain" description="G-patch" evidence="3">
    <location>
        <begin position="1"/>
        <end position="46"/>
    </location>
</feature>
<feature type="region of interest" description="Disordered" evidence="2">
    <location>
        <begin position="329"/>
        <end position="359"/>
    </location>
</feature>
<feature type="region of interest" description="Disordered" evidence="2">
    <location>
        <begin position="197"/>
        <end position="216"/>
    </location>
</feature>
<dbReference type="AlphaFoldDB" id="A0A2J7Q2T1"/>
<proteinExistence type="predicted"/>
<feature type="compositionally biased region" description="Basic residues" evidence="2">
    <location>
        <begin position="340"/>
        <end position="349"/>
    </location>
</feature>
<dbReference type="GO" id="GO:0003676">
    <property type="term" value="F:nucleic acid binding"/>
    <property type="evidence" value="ECO:0007669"/>
    <property type="project" value="InterPro"/>
</dbReference>
<dbReference type="Pfam" id="PF01585">
    <property type="entry name" value="G-patch"/>
    <property type="match status" value="1"/>
</dbReference>
<dbReference type="STRING" id="105785.A0A2J7Q2T1"/>
<sequence length="383" mass="43394">MDFARNQLVKYGWKEGKGLGRNESGITEALKPKLKFDTRGVGHDASEQFTYHWWEHAFNKAAKNIQVSSTEDGVDVKLQQESVAINTTKYAVKTVKNPLEYGTFLKTSTLTQGQVVRITENILEVPEQKDPVANAQSLTDDDLFRICGGRTAHKGARHGLKLNGKLARIEEQEKQLLACTKEGKKKILKQNRVNLTDSDDISSSQDQSRHKYNKFLQPEEVEKEIKKKKKSKRPDKEDSAQTINIQISHLQSEFLHSAINKTHNGVTKSEKVNLCSAATVGTRNVAPTNQLNTPGNECAVFRKEKKYKKPRSETEDHKLCEGMENMKQEHQNMPSLGNGAKKRKQKKWKGIPSKVTSTEETQMVDIAHEEYFASYSKKKKKIV</sequence>
<dbReference type="PANTHER" id="PTHR23149:SF9">
    <property type="entry name" value="G PATCH DOMAIN-CONTAINING PROTEIN 4"/>
    <property type="match status" value="1"/>
</dbReference>
<evidence type="ECO:0000256" key="1">
    <source>
        <dbReference type="ARBA" id="ARBA00040365"/>
    </source>
</evidence>
<name>A0A2J7Q2T1_9NEOP</name>
<dbReference type="EMBL" id="NEVH01019077">
    <property type="protein sequence ID" value="PNF22890.1"/>
    <property type="molecule type" value="Genomic_DNA"/>
</dbReference>
<reference evidence="4 5" key="1">
    <citation type="submission" date="2017-12" db="EMBL/GenBank/DDBJ databases">
        <title>Hemimetabolous genomes reveal molecular basis of termite eusociality.</title>
        <authorList>
            <person name="Harrison M.C."/>
            <person name="Jongepier E."/>
            <person name="Robertson H.M."/>
            <person name="Arning N."/>
            <person name="Bitard-Feildel T."/>
            <person name="Chao H."/>
            <person name="Childers C.P."/>
            <person name="Dinh H."/>
            <person name="Doddapaneni H."/>
            <person name="Dugan S."/>
            <person name="Gowin J."/>
            <person name="Greiner C."/>
            <person name="Han Y."/>
            <person name="Hu H."/>
            <person name="Hughes D.S.T."/>
            <person name="Huylmans A.-K."/>
            <person name="Kemena C."/>
            <person name="Kremer L.P.M."/>
            <person name="Lee S.L."/>
            <person name="Lopez-Ezquerra A."/>
            <person name="Mallet L."/>
            <person name="Monroy-Kuhn J.M."/>
            <person name="Moser A."/>
            <person name="Murali S.C."/>
            <person name="Muzny D.M."/>
            <person name="Otani S."/>
            <person name="Piulachs M.-D."/>
            <person name="Poelchau M."/>
            <person name="Qu J."/>
            <person name="Schaub F."/>
            <person name="Wada-Katsumata A."/>
            <person name="Worley K.C."/>
            <person name="Xie Q."/>
            <person name="Ylla G."/>
            <person name="Poulsen M."/>
            <person name="Gibbs R.A."/>
            <person name="Schal C."/>
            <person name="Richards S."/>
            <person name="Belles X."/>
            <person name="Korb J."/>
            <person name="Bornberg-Bauer E."/>
        </authorList>
    </citation>
    <scope>NUCLEOTIDE SEQUENCE [LARGE SCALE GENOMIC DNA]</scope>
    <source>
        <tissue evidence="4">Whole body</tissue>
    </source>
</reference>
<dbReference type="PROSITE" id="PS50174">
    <property type="entry name" value="G_PATCH"/>
    <property type="match status" value="1"/>
</dbReference>